<dbReference type="EMBL" id="CAMXCT010000924">
    <property type="protein sequence ID" value="CAI3984844.1"/>
    <property type="molecule type" value="Genomic_DNA"/>
</dbReference>
<dbReference type="PANTHER" id="PTHR33050">
    <property type="entry name" value="REVERSE TRANSCRIPTASE DOMAIN-CONTAINING PROTEIN"/>
    <property type="match status" value="1"/>
</dbReference>
<protein>
    <submittedName>
        <fullName evidence="1">Uncharacterized protein</fullName>
    </submittedName>
</protein>
<evidence type="ECO:0000313" key="1">
    <source>
        <dbReference type="EMBL" id="CAI3984844.1"/>
    </source>
</evidence>
<dbReference type="Proteomes" id="UP001152797">
    <property type="component" value="Unassembled WGS sequence"/>
</dbReference>
<reference evidence="2" key="2">
    <citation type="submission" date="2024-04" db="EMBL/GenBank/DDBJ databases">
        <authorList>
            <person name="Chen Y."/>
            <person name="Shah S."/>
            <person name="Dougan E. K."/>
            <person name="Thang M."/>
            <person name="Chan C."/>
        </authorList>
    </citation>
    <scope>NUCLEOTIDE SEQUENCE [LARGE SCALE GENOMIC DNA]</scope>
</reference>
<organism evidence="1">
    <name type="scientific">Cladocopium goreaui</name>
    <dbReference type="NCBI Taxonomy" id="2562237"/>
    <lineage>
        <taxon>Eukaryota</taxon>
        <taxon>Sar</taxon>
        <taxon>Alveolata</taxon>
        <taxon>Dinophyceae</taxon>
        <taxon>Suessiales</taxon>
        <taxon>Symbiodiniaceae</taxon>
        <taxon>Cladocopium</taxon>
    </lineage>
</organism>
<reference evidence="1" key="1">
    <citation type="submission" date="2022-10" db="EMBL/GenBank/DDBJ databases">
        <authorList>
            <person name="Chen Y."/>
            <person name="Dougan E. K."/>
            <person name="Chan C."/>
            <person name="Rhodes N."/>
            <person name="Thang M."/>
        </authorList>
    </citation>
    <scope>NUCLEOTIDE SEQUENCE</scope>
</reference>
<accession>A0A9P1FPI7</accession>
<comment type="caution">
    <text evidence="1">The sequence shown here is derived from an EMBL/GenBank/DDBJ whole genome shotgun (WGS) entry which is preliminary data.</text>
</comment>
<dbReference type="EMBL" id="CAMXCT030000924">
    <property type="protein sequence ID" value="CAL4772156.1"/>
    <property type="molecule type" value="Genomic_DNA"/>
</dbReference>
<dbReference type="SUPFAM" id="SSF56672">
    <property type="entry name" value="DNA/RNA polymerases"/>
    <property type="match status" value="1"/>
</dbReference>
<dbReference type="InterPro" id="IPR052055">
    <property type="entry name" value="Hepadnavirus_pol/RT"/>
</dbReference>
<sequence length="1028" mass="113617">MPLERVLAEILTDSAAPPALKTFLEAEGLTTCALFFDCVKDIDDLEAKVAARLQPPATSLRDSSVIRTVWRRARVEAEKALTGSVDAPEDWEIPLNPTTKNALTAKSSAAYGTTFRARKMPCDSLLGRIYREREKQSLTAFPLARVRSQSLGNGVFLEHGVAKGIDLSTTPYGYWLSLSVLLNTYVLVGVDGWCPKQVADDYLELVEEKLFHPRSPGLTAVAEVEMQHRLRWVELTRGPEGLTLGEAIKASMSALAGAWQYGPEMPGQKRRRALEPDRDYIIQEAKGGVALCHSWNLGKCKACEPHEAQANLRWSCFGDGVHDMARFSDKAGDVSAFEWRGLGLEPLNCVNSGMQLSDQIYPADPVRRLGDQPAEFLGMAASHRFQPSRRRTFAATSLTASTGLQPTGRALPPLVPTGLAPDQHWQRACFGTEHPLAQLPNLPPKLLQAAEHLESLGGGIVSWRKEQMKRIRHLAESLQPVQAQWQQGLHPQVRRIIGKWHLPLLHILAKEAGSEDLFFNLDYSAGVRCVGRAAHSFVMPLKFTRPTLSVEALLSQAKFGDAELDRASLQKTQNELDSKVMLGPWEASDLPSWVAVVSRRFPIWEHHGSAGRRKCRNIDEMSESLVNATVEDYETYVPRGIEHILALIRHLQVRFGLGVQLEGFTADFKAAYRQVAVSPSQYKFQGVAWWDCLRATVMIGVLTALPFGARRAPANWGRLVLLLMTIAWHHFSLLVLDYVDDVNGVEPHFSAESARQTWVELVSLLGLTLDMDKCSSSASTCFDSLGVSWALSSPHALVQILPSRLAGLQDDIQAIIAANWLRPGHAARLRGKLGFALVAAFGRFGRAQLSAIKRRQYASGGKNFQLSAVLRAQLEWWLVHLRSLPGRGVPRSPAEKFLVAYSDGEGSGKVAVCLTFLDRSTEFCCAEVPHSIQQRWGGVNNIHRIEAVGPPICFLTWPEKLRGQLLLFFIDNQSALGSMVGGWSHEEVLNDITALSWSLAASLQQATASTRKAAEWDETDEHSKTIGP</sequence>
<evidence type="ECO:0000313" key="2">
    <source>
        <dbReference type="EMBL" id="CAL1138219.1"/>
    </source>
</evidence>
<name>A0A9P1FPI7_9DINO</name>
<keyword evidence="3" id="KW-1185">Reference proteome</keyword>
<gene>
    <name evidence="1" type="ORF">C1SCF055_LOCUS12349</name>
</gene>
<evidence type="ECO:0000313" key="3">
    <source>
        <dbReference type="Proteomes" id="UP001152797"/>
    </source>
</evidence>
<dbReference type="AlphaFoldDB" id="A0A9P1FPI7"/>
<dbReference type="InterPro" id="IPR043502">
    <property type="entry name" value="DNA/RNA_pol_sf"/>
</dbReference>
<proteinExistence type="predicted"/>
<dbReference type="PANTHER" id="PTHR33050:SF7">
    <property type="entry name" value="RIBONUCLEASE H"/>
    <property type="match status" value="1"/>
</dbReference>
<dbReference type="EMBL" id="CAMXCT020000924">
    <property type="protein sequence ID" value="CAL1138219.1"/>
    <property type="molecule type" value="Genomic_DNA"/>
</dbReference>